<proteinExistence type="predicted"/>
<dbReference type="Pfam" id="PF13411">
    <property type="entry name" value="MerR_1"/>
    <property type="match status" value="1"/>
</dbReference>
<dbReference type="RefSeq" id="WP_052061197.1">
    <property type="nucleotide sequence ID" value="NZ_CAMRWY010000012.1"/>
</dbReference>
<keyword evidence="2" id="KW-0805">Transcription regulation</keyword>
<dbReference type="PANTHER" id="PTHR30204">
    <property type="entry name" value="REDOX-CYCLING DRUG-SENSING TRANSCRIPTIONAL ACTIVATOR SOXR"/>
    <property type="match status" value="1"/>
</dbReference>
<sequence length="152" mass="18165">MTYTILEAEHKSGIPSRKIRFWLDKGLFPSIYKDKNGVRLFNQKDIDWLCWINLYRELGMSIKELKYYKDLCEKGDDTLRERLKIIQAQKKKNLAQLAKAQENIAMLEYKEQLYTDLIENGVDYRHSSFSECKRAMRKKEKDKNLKDTSAFR</sequence>
<organism evidence="6 7">
    <name type="scientific">Helicobacter japonicus</name>
    <dbReference type="NCBI Taxonomy" id="425400"/>
    <lineage>
        <taxon>Bacteria</taxon>
        <taxon>Pseudomonadati</taxon>
        <taxon>Campylobacterota</taxon>
        <taxon>Epsilonproteobacteria</taxon>
        <taxon>Campylobacterales</taxon>
        <taxon>Helicobacteraceae</taxon>
        <taxon>Helicobacter</taxon>
    </lineage>
</organism>
<dbReference type="EMBL" id="JRMQ02000004">
    <property type="protein sequence ID" value="TLE02004.1"/>
    <property type="molecule type" value="Genomic_DNA"/>
</dbReference>
<evidence type="ECO:0000256" key="3">
    <source>
        <dbReference type="ARBA" id="ARBA00023125"/>
    </source>
</evidence>
<dbReference type="PANTHER" id="PTHR30204:SF69">
    <property type="entry name" value="MERR-FAMILY TRANSCRIPTIONAL REGULATOR"/>
    <property type="match status" value="1"/>
</dbReference>
<evidence type="ECO:0000313" key="7">
    <source>
        <dbReference type="Proteomes" id="UP000029707"/>
    </source>
</evidence>
<evidence type="ECO:0000313" key="6">
    <source>
        <dbReference type="EMBL" id="TLE02004.1"/>
    </source>
</evidence>
<dbReference type="SMART" id="SM00422">
    <property type="entry name" value="HTH_MERR"/>
    <property type="match status" value="1"/>
</dbReference>
<dbReference type="InterPro" id="IPR047057">
    <property type="entry name" value="MerR_fam"/>
</dbReference>
<dbReference type="InterPro" id="IPR000551">
    <property type="entry name" value="MerR-type_HTH_dom"/>
</dbReference>
<comment type="caution">
    <text evidence="6">The sequence shown here is derived from an EMBL/GenBank/DDBJ whole genome shotgun (WGS) entry which is preliminary data.</text>
</comment>
<evidence type="ECO:0000256" key="4">
    <source>
        <dbReference type="ARBA" id="ARBA00023163"/>
    </source>
</evidence>
<evidence type="ECO:0000259" key="5">
    <source>
        <dbReference type="PROSITE" id="PS50937"/>
    </source>
</evidence>
<dbReference type="OrthoDB" id="9802944at2"/>
<keyword evidence="1" id="KW-0678">Repressor</keyword>
<feature type="domain" description="HTH merR-type" evidence="5">
    <location>
        <begin position="2"/>
        <end position="71"/>
    </location>
</feature>
<dbReference type="SUPFAM" id="SSF46955">
    <property type="entry name" value="Putative DNA-binding domain"/>
    <property type="match status" value="1"/>
</dbReference>
<keyword evidence="4" id="KW-0804">Transcription</keyword>
<name>A0A4U8TNR0_9HELI</name>
<dbReference type="InterPro" id="IPR009061">
    <property type="entry name" value="DNA-bd_dom_put_sf"/>
</dbReference>
<evidence type="ECO:0000256" key="2">
    <source>
        <dbReference type="ARBA" id="ARBA00023015"/>
    </source>
</evidence>
<dbReference type="GO" id="GO:0003677">
    <property type="term" value="F:DNA binding"/>
    <property type="evidence" value="ECO:0007669"/>
    <property type="project" value="UniProtKB-KW"/>
</dbReference>
<accession>A0A4U8TNR0</accession>
<gene>
    <name evidence="6" type="ORF">LS65_004010</name>
</gene>
<keyword evidence="7" id="KW-1185">Reference proteome</keyword>
<protein>
    <submittedName>
        <fullName evidence="6">MerR family transcriptional regulator</fullName>
    </submittedName>
</protein>
<dbReference type="Proteomes" id="UP000029707">
    <property type="component" value="Unassembled WGS sequence"/>
</dbReference>
<dbReference type="CDD" id="cd01109">
    <property type="entry name" value="HTH_YyaN"/>
    <property type="match status" value="1"/>
</dbReference>
<evidence type="ECO:0000256" key="1">
    <source>
        <dbReference type="ARBA" id="ARBA00022491"/>
    </source>
</evidence>
<dbReference type="AlphaFoldDB" id="A0A4U8TNR0"/>
<reference evidence="6 7" key="1">
    <citation type="journal article" date="2014" name="Genome Announc.">
        <title>Draft genome sequences of eight enterohepatic helicobacter species isolated from both laboratory and wild rodents.</title>
        <authorList>
            <person name="Sheh A."/>
            <person name="Shen Z."/>
            <person name="Fox J.G."/>
        </authorList>
    </citation>
    <scope>NUCLEOTIDE SEQUENCE [LARGE SCALE GENOMIC DNA]</scope>
    <source>
        <strain evidence="6 7">MIT 01-6451</strain>
    </source>
</reference>
<dbReference type="Gene3D" id="1.10.1660.10">
    <property type="match status" value="1"/>
</dbReference>
<dbReference type="GO" id="GO:0003700">
    <property type="term" value="F:DNA-binding transcription factor activity"/>
    <property type="evidence" value="ECO:0007669"/>
    <property type="project" value="InterPro"/>
</dbReference>
<dbReference type="PROSITE" id="PS50937">
    <property type="entry name" value="HTH_MERR_2"/>
    <property type="match status" value="1"/>
</dbReference>
<keyword evidence="3" id="KW-0238">DNA-binding</keyword>